<keyword evidence="5 6" id="KW-0472">Membrane</keyword>
<evidence type="ECO:0000313" key="8">
    <source>
        <dbReference type="EMBL" id="MFC0408661.1"/>
    </source>
</evidence>
<evidence type="ECO:0000256" key="4">
    <source>
        <dbReference type="ARBA" id="ARBA00022989"/>
    </source>
</evidence>
<proteinExistence type="inferred from homology"/>
<evidence type="ECO:0000256" key="1">
    <source>
        <dbReference type="ARBA" id="ARBA00004141"/>
    </source>
</evidence>
<dbReference type="InterPro" id="IPR007267">
    <property type="entry name" value="GtrA_DPMS_TM"/>
</dbReference>
<keyword evidence="3 6" id="KW-0812">Transmembrane</keyword>
<evidence type="ECO:0000256" key="6">
    <source>
        <dbReference type="SAM" id="Phobius"/>
    </source>
</evidence>
<reference evidence="8 9" key="1">
    <citation type="submission" date="2024-09" db="EMBL/GenBank/DDBJ databases">
        <authorList>
            <person name="Sun Q."/>
            <person name="Mori K."/>
        </authorList>
    </citation>
    <scope>NUCLEOTIDE SEQUENCE [LARGE SCALE GENOMIC DNA]</scope>
    <source>
        <strain evidence="8 9">TBRC 5777</strain>
    </source>
</reference>
<dbReference type="Pfam" id="PF04138">
    <property type="entry name" value="GtrA_DPMS_TM"/>
    <property type="match status" value="1"/>
</dbReference>
<dbReference type="PANTHER" id="PTHR38459">
    <property type="entry name" value="PROPHAGE BACTOPRENOL-LINKED GLUCOSE TRANSLOCASE HOMOLOG"/>
    <property type="match status" value="1"/>
</dbReference>
<sequence length="135" mass="14263">MGGWRALAAQFLRFGVVGATGVVVDSAVLLLALRLGFGPYGGRVLSYLVAATANWALNRAWTFRGNGAAMGRAQQWGRFLIVNLAGFVANYGTYALLLNTVPAVRDQPVIGVAAGALVGMTGNFALSRRYVFRPG</sequence>
<feature type="domain" description="GtrA/DPMS transmembrane" evidence="7">
    <location>
        <begin position="13"/>
        <end position="132"/>
    </location>
</feature>
<comment type="subcellular location">
    <subcellularLocation>
        <location evidence="1">Membrane</location>
        <topology evidence="1">Multi-pass membrane protein</topology>
    </subcellularLocation>
</comment>
<evidence type="ECO:0000259" key="7">
    <source>
        <dbReference type="Pfam" id="PF04138"/>
    </source>
</evidence>
<evidence type="ECO:0000313" key="9">
    <source>
        <dbReference type="Proteomes" id="UP001589865"/>
    </source>
</evidence>
<name>A0ABV6JWG8_9PROT</name>
<organism evidence="8 9">
    <name type="scientific">Roseomonas elaeocarpi</name>
    <dbReference type="NCBI Taxonomy" id="907779"/>
    <lineage>
        <taxon>Bacteria</taxon>
        <taxon>Pseudomonadati</taxon>
        <taxon>Pseudomonadota</taxon>
        <taxon>Alphaproteobacteria</taxon>
        <taxon>Acetobacterales</taxon>
        <taxon>Roseomonadaceae</taxon>
        <taxon>Roseomonas</taxon>
    </lineage>
</organism>
<feature type="transmembrane region" description="Helical" evidence="6">
    <location>
        <begin position="12"/>
        <end position="34"/>
    </location>
</feature>
<feature type="transmembrane region" description="Helical" evidence="6">
    <location>
        <begin position="40"/>
        <end position="58"/>
    </location>
</feature>
<dbReference type="RefSeq" id="WP_377044420.1">
    <property type="nucleotide sequence ID" value="NZ_JBHLUN010000007.1"/>
</dbReference>
<gene>
    <name evidence="8" type="ORF">ACFFGY_10400</name>
</gene>
<dbReference type="Proteomes" id="UP001589865">
    <property type="component" value="Unassembled WGS sequence"/>
</dbReference>
<comment type="similarity">
    <text evidence="2">Belongs to the GtrA family.</text>
</comment>
<comment type="caution">
    <text evidence="8">The sequence shown here is derived from an EMBL/GenBank/DDBJ whole genome shotgun (WGS) entry which is preliminary data.</text>
</comment>
<keyword evidence="4 6" id="KW-1133">Transmembrane helix</keyword>
<evidence type="ECO:0000256" key="2">
    <source>
        <dbReference type="ARBA" id="ARBA00009399"/>
    </source>
</evidence>
<feature type="transmembrane region" description="Helical" evidence="6">
    <location>
        <begin position="79"/>
        <end position="97"/>
    </location>
</feature>
<evidence type="ECO:0000256" key="3">
    <source>
        <dbReference type="ARBA" id="ARBA00022692"/>
    </source>
</evidence>
<dbReference type="PANTHER" id="PTHR38459:SF1">
    <property type="entry name" value="PROPHAGE BACTOPRENOL-LINKED GLUCOSE TRANSLOCASE HOMOLOG"/>
    <property type="match status" value="1"/>
</dbReference>
<evidence type="ECO:0000256" key="5">
    <source>
        <dbReference type="ARBA" id="ARBA00023136"/>
    </source>
</evidence>
<dbReference type="InterPro" id="IPR051401">
    <property type="entry name" value="GtrA_CellWall_Glycosyl"/>
</dbReference>
<protein>
    <submittedName>
        <fullName evidence="8">GtrA family protein</fullName>
    </submittedName>
</protein>
<dbReference type="EMBL" id="JBHLUN010000007">
    <property type="protein sequence ID" value="MFC0408661.1"/>
    <property type="molecule type" value="Genomic_DNA"/>
</dbReference>
<keyword evidence="9" id="KW-1185">Reference proteome</keyword>
<accession>A0ABV6JWG8</accession>
<feature type="transmembrane region" description="Helical" evidence="6">
    <location>
        <begin position="109"/>
        <end position="126"/>
    </location>
</feature>